<dbReference type="PROSITE" id="PS50883">
    <property type="entry name" value="EAL"/>
    <property type="match status" value="1"/>
</dbReference>
<evidence type="ECO:0000259" key="1">
    <source>
        <dbReference type="PROSITE" id="PS50883"/>
    </source>
</evidence>
<dbReference type="Gene3D" id="3.20.20.450">
    <property type="entry name" value="EAL domain"/>
    <property type="match status" value="1"/>
</dbReference>
<protein>
    <submittedName>
        <fullName evidence="2">EAL domain-containing protein</fullName>
    </submittedName>
</protein>
<accession>A0ABV1EUB6</accession>
<keyword evidence="3" id="KW-1185">Reference proteome</keyword>
<organism evidence="2 3">
    <name type="scientific">Niallia hominis</name>
    <dbReference type="NCBI Taxonomy" id="3133173"/>
    <lineage>
        <taxon>Bacteria</taxon>
        <taxon>Bacillati</taxon>
        <taxon>Bacillota</taxon>
        <taxon>Bacilli</taxon>
        <taxon>Bacillales</taxon>
        <taxon>Bacillaceae</taxon>
        <taxon>Niallia</taxon>
    </lineage>
</organism>
<dbReference type="InterPro" id="IPR035919">
    <property type="entry name" value="EAL_sf"/>
</dbReference>
<name>A0ABV1EUB6_9BACI</name>
<feature type="domain" description="EAL" evidence="1">
    <location>
        <begin position="4"/>
        <end position="148"/>
    </location>
</feature>
<dbReference type="InterPro" id="IPR001633">
    <property type="entry name" value="EAL_dom"/>
</dbReference>
<dbReference type="PANTHER" id="PTHR33121">
    <property type="entry name" value="CYCLIC DI-GMP PHOSPHODIESTERASE PDEF"/>
    <property type="match status" value="1"/>
</dbReference>
<dbReference type="Proteomes" id="UP001465426">
    <property type="component" value="Unassembled WGS sequence"/>
</dbReference>
<dbReference type="InterPro" id="IPR050706">
    <property type="entry name" value="Cyclic-di-GMP_PDE-like"/>
</dbReference>
<dbReference type="Pfam" id="PF00563">
    <property type="entry name" value="EAL"/>
    <property type="match status" value="1"/>
</dbReference>
<dbReference type="CDD" id="cd01948">
    <property type="entry name" value="EAL"/>
    <property type="match status" value="1"/>
</dbReference>
<dbReference type="SUPFAM" id="SSF141868">
    <property type="entry name" value="EAL domain-like"/>
    <property type="match status" value="1"/>
</dbReference>
<comment type="caution">
    <text evidence="2">The sequence shown here is derived from an EMBL/GenBank/DDBJ whole genome shotgun (WGS) entry which is preliminary data.</text>
</comment>
<evidence type="ECO:0000313" key="2">
    <source>
        <dbReference type="EMBL" id="MEQ2464700.1"/>
    </source>
</evidence>
<sequence length="148" mass="16980">MSRKLLLEQELRKAIQNDQLSLVYQSKVELSTGKMVGVESLLRWHHPNLGFISPGEFIPIAEETGQIISIGNWVLREACKQIKYWRDMGYTELNVAVNVSVLQFKSTSFIENLKNALEELEIPPNALELEITESIMQNIEETLEILKH</sequence>
<reference evidence="2 3" key="1">
    <citation type="submission" date="2024-03" db="EMBL/GenBank/DDBJ databases">
        <title>Human intestinal bacterial collection.</title>
        <authorList>
            <person name="Pauvert C."/>
            <person name="Hitch T.C.A."/>
            <person name="Clavel T."/>
        </authorList>
    </citation>
    <scope>NUCLEOTIDE SEQUENCE [LARGE SCALE GENOMIC DNA]</scope>
    <source>
        <strain evidence="2 3">CLA-SR-H024</strain>
    </source>
</reference>
<gene>
    <name evidence="2" type="ORF">WMO63_03335</name>
</gene>
<evidence type="ECO:0000313" key="3">
    <source>
        <dbReference type="Proteomes" id="UP001465426"/>
    </source>
</evidence>
<dbReference type="PANTHER" id="PTHR33121:SF70">
    <property type="entry name" value="SIGNALING PROTEIN YKOW"/>
    <property type="match status" value="1"/>
</dbReference>
<dbReference type="SMART" id="SM00052">
    <property type="entry name" value="EAL"/>
    <property type="match status" value="1"/>
</dbReference>
<proteinExistence type="predicted"/>
<dbReference type="EMBL" id="JBBMFN010000004">
    <property type="protein sequence ID" value="MEQ2464700.1"/>
    <property type="molecule type" value="Genomic_DNA"/>
</dbReference>